<dbReference type="InterPro" id="IPR027942">
    <property type="entry name" value="SEO_N"/>
</dbReference>
<accession>A0AAD8PC25</accession>
<evidence type="ECO:0000259" key="1">
    <source>
        <dbReference type="Pfam" id="PF14576"/>
    </source>
</evidence>
<reference evidence="2" key="1">
    <citation type="journal article" date="2023" name="bioRxiv">
        <title>Improved chromosome-level genome assembly for marigold (Tagetes erecta).</title>
        <authorList>
            <person name="Jiang F."/>
            <person name="Yuan L."/>
            <person name="Wang S."/>
            <person name="Wang H."/>
            <person name="Xu D."/>
            <person name="Wang A."/>
            <person name="Fan W."/>
        </authorList>
    </citation>
    <scope>NUCLEOTIDE SEQUENCE</scope>
    <source>
        <strain evidence="2">WSJ</strain>
        <tissue evidence="2">Leaf</tissue>
    </source>
</reference>
<sequence>MDPFSNSARQQLLGMAYSLMPHKQPMGLKSNPMVDPLLTSRQPAIIGPVQNSTMQQLNLSERSSIFIAPDDSVIRQQVLDTHFPDGTEVDVKPLMQMVEELLRDITINAEPNSLVTQPDVVQLEDIFHKY</sequence>
<name>A0AAD8PC25_TARER</name>
<evidence type="ECO:0000313" key="3">
    <source>
        <dbReference type="Proteomes" id="UP001229421"/>
    </source>
</evidence>
<organism evidence="2 3">
    <name type="scientific">Tagetes erecta</name>
    <name type="common">African marigold</name>
    <dbReference type="NCBI Taxonomy" id="13708"/>
    <lineage>
        <taxon>Eukaryota</taxon>
        <taxon>Viridiplantae</taxon>
        <taxon>Streptophyta</taxon>
        <taxon>Embryophyta</taxon>
        <taxon>Tracheophyta</taxon>
        <taxon>Spermatophyta</taxon>
        <taxon>Magnoliopsida</taxon>
        <taxon>eudicotyledons</taxon>
        <taxon>Gunneridae</taxon>
        <taxon>Pentapetalae</taxon>
        <taxon>asterids</taxon>
        <taxon>campanulids</taxon>
        <taxon>Asterales</taxon>
        <taxon>Asteraceae</taxon>
        <taxon>Asteroideae</taxon>
        <taxon>Heliantheae alliance</taxon>
        <taxon>Tageteae</taxon>
        <taxon>Tagetes</taxon>
    </lineage>
</organism>
<comment type="caution">
    <text evidence="2">The sequence shown here is derived from an EMBL/GenBank/DDBJ whole genome shotgun (WGS) entry which is preliminary data.</text>
</comment>
<evidence type="ECO:0000313" key="2">
    <source>
        <dbReference type="EMBL" id="KAK1440914.1"/>
    </source>
</evidence>
<keyword evidence="3" id="KW-1185">Reference proteome</keyword>
<dbReference type="Pfam" id="PF14576">
    <property type="entry name" value="SEO_N"/>
    <property type="match status" value="1"/>
</dbReference>
<proteinExistence type="predicted"/>
<dbReference type="Proteomes" id="UP001229421">
    <property type="component" value="Unassembled WGS sequence"/>
</dbReference>
<protein>
    <recommendedName>
        <fullName evidence="1">Sieve element occlusion N-terminal domain-containing protein</fullName>
    </recommendedName>
</protein>
<dbReference type="AlphaFoldDB" id="A0AAD8PC25"/>
<gene>
    <name evidence="2" type="ORF">QVD17_06748</name>
</gene>
<feature type="domain" description="Sieve element occlusion N-terminal" evidence="1">
    <location>
        <begin position="70"/>
        <end position="125"/>
    </location>
</feature>
<dbReference type="EMBL" id="JAUHHV010000001">
    <property type="protein sequence ID" value="KAK1440914.1"/>
    <property type="molecule type" value="Genomic_DNA"/>
</dbReference>